<evidence type="ECO:0000256" key="6">
    <source>
        <dbReference type="SAM" id="Phobius"/>
    </source>
</evidence>
<feature type="transmembrane region" description="Helical" evidence="6">
    <location>
        <begin position="199"/>
        <end position="221"/>
    </location>
</feature>
<feature type="transmembrane region" description="Helical" evidence="6">
    <location>
        <begin position="124"/>
        <end position="150"/>
    </location>
</feature>
<dbReference type="PANTHER" id="PTHR30250">
    <property type="entry name" value="PST FAMILY PREDICTED COLANIC ACID TRANSPORTER"/>
    <property type="match status" value="1"/>
</dbReference>
<evidence type="ECO:0000256" key="1">
    <source>
        <dbReference type="ARBA" id="ARBA00004651"/>
    </source>
</evidence>
<reference evidence="7" key="1">
    <citation type="submission" date="2023-06" db="EMBL/GenBank/DDBJ databases">
        <title>Genome sequence of Nocardioides sp. SOB44.</title>
        <authorList>
            <person name="Zhang G."/>
        </authorList>
    </citation>
    <scope>NUCLEOTIDE SEQUENCE</scope>
    <source>
        <strain evidence="7">SOB44</strain>
    </source>
</reference>
<evidence type="ECO:0000313" key="8">
    <source>
        <dbReference type="Proteomes" id="UP001168363"/>
    </source>
</evidence>
<evidence type="ECO:0000256" key="3">
    <source>
        <dbReference type="ARBA" id="ARBA00022692"/>
    </source>
</evidence>
<comment type="subcellular location">
    <subcellularLocation>
        <location evidence="1">Cell membrane</location>
        <topology evidence="1">Multi-pass membrane protein</topology>
    </subcellularLocation>
</comment>
<evidence type="ECO:0000256" key="2">
    <source>
        <dbReference type="ARBA" id="ARBA00022475"/>
    </source>
</evidence>
<gene>
    <name evidence="7" type="ORF">QWJ41_19635</name>
</gene>
<keyword evidence="8" id="KW-1185">Reference proteome</keyword>
<dbReference type="EMBL" id="JAULSC010000033">
    <property type="protein sequence ID" value="MDO3397944.1"/>
    <property type="molecule type" value="Genomic_DNA"/>
</dbReference>
<keyword evidence="5 6" id="KW-0472">Membrane</keyword>
<feature type="transmembrane region" description="Helical" evidence="6">
    <location>
        <begin position="233"/>
        <end position="256"/>
    </location>
</feature>
<evidence type="ECO:0000256" key="5">
    <source>
        <dbReference type="ARBA" id="ARBA00023136"/>
    </source>
</evidence>
<name>A0ABT8TVF7_9ACTN</name>
<feature type="transmembrane region" description="Helical" evidence="6">
    <location>
        <begin position="268"/>
        <end position="290"/>
    </location>
</feature>
<evidence type="ECO:0008006" key="9">
    <source>
        <dbReference type="Google" id="ProtNLM"/>
    </source>
</evidence>
<organism evidence="7 8">
    <name type="scientific">Nocardioides cremeus</name>
    <dbReference type="NCBI Taxonomy" id="3058044"/>
    <lineage>
        <taxon>Bacteria</taxon>
        <taxon>Bacillati</taxon>
        <taxon>Actinomycetota</taxon>
        <taxon>Actinomycetes</taxon>
        <taxon>Propionibacteriales</taxon>
        <taxon>Nocardioidaceae</taxon>
        <taxon>Nocardioides</taxon>
    </lineage>
</organism>
<feature type="transmembrane region" description="Helical" evidence="6">
    <location>
        <begin position="296"/>
        <end position="318"/>
    </location>
</feature>
<dbReference type="Proteomes" id="UP001168363">
    <property type="component" value="Unassembled WGS sequence"/>
</dbReference>
<evidence type="ECO:0000313" key="7">
    <source>
        <dbReference type="EMBL" id="MDO3397944.1"/>
    </source>
</evidence>
<feature type="transmembrane region" description="Helical" evidence="6">
    <location>
        <begin position="57"/>
        <end position="76"/>
    </location>
</feature>
<keyword evidence="2" id="KW-1003">Cell membrane</keyword>
<feature type="transmembrane region" description="Helical" evidence="6">
    <location>
        <begin position="88"/>
        <end position="103"/>
    </location>
</feature>
<keyword evidence="4 6" id="KW-1133">Transmembrane helix</keyword>
<protein>
    <recommendedName>
        <fullName evidence="9">Polysaccharide biosynthesis protein C-terminal domain-containing protein</fullName>
    </recommendedName>
</protein>
<feature type="transmembrane region" description="Helical" evidence="6">
    <location>
        <begin position="30"/>
        <end position="48"/>
    </location>
</feature>
<dbReference type="InterPro" id="IPR050833">
    <property type="entry name" value="Poly_Biosynth_Transport"/>
</dbReference>
<dbReference type="RefSeq" id="WP_302710149.1">
    <property type="nucleotide sequence ID" value="NZ_JAULSC010000033.1"/>
</dbReference>
<keyword evidence="3 6" id="KW-0812">Transmembrane</keyword>
<dbReference type="PANTHER" id="PTHR30250:SF11">
    <property type="entry name" value="O-ANTIGEN TRANSPORTER-RELATED"/>
    <property type="match status" value="1"/>
</dbReference>
<evidence type="ECO:0000256" key="4">
    <source>
        <dbReference type="ARBA" id="ARBA00022989"/>
    </source>
</evidence>
<sequence>MVLYLAVKLALLLRPDLQERLLGTLSGPELLALSAVGFNFVFVGAAYLRSLGRGPSAVLLESTLIYAWLLLVFMAADTLGLTPSLDDIAASLVVLGPLSYLVLRSRGAAGTAARHVWKGFKDALLGAFRFASVAAVNGIVIWLPVVALGFSGQLQDVANYNAAYRIAMMVGIFGVIVKSSTISTYLSSHAADDQLKPAAVLRGSATAMAALAVLAGVLWWQKELLASIFGDEFTQVGTILPIMLVGQVVNSAGFLPETLAVLHHKTNGLNWVAALTLATASIAIPVLVYYEGIIGAALAFSITTVVNRLSLVALLVCFSRATEI</sequence>
<proteinExistence type="predicted"/>
<accession>A0ABT8TVF7</accession>
<feature type="transmembrane region" description="Helical" evidence="6">
    <location>
        <begin position="162"/>
        <end position="187"/>
    </location>
</feature>
<comment type="caution">
    <text evidence="7">The sequence shown here is derived from an EMBL/GenBank/DDBJ whole genome shotgun (WGS) entry which is preliminary data.</text>
</comment>